<dbReference type="InterPro" id="IPR017475">
    <property type="entry name" value="EPS_sugar_tfrase"/>
</dbReference>
<dbReference type="Pfam" id="PF02397">
    <property type="entry name" value="Bac_transf"/>
    <property type="match status" value="1"/>
</dbReference>
<keyword evidence="6 7" id="KW-0472">Membrane</keyword>
<keyword evidence="10" id="KW-1185">Reference proteome</keyword>
<dbReference type="GO" id="GO:0016020">
    <property type="term" value="C:membrane"/>
    <property type="evidence" value="ECO:0007669"/>
    <property type="project" value="UniProtKB-SubCell"/>
</dbReference>
<evidence type="ECO:0000259" key="8">
    <source>
        <dbReference type="Pfam" id="PF02397"/>
    </source>
</evidence>
<evidence type="ECO:0000313" key="9">
    <source>
        <dbReference type="EMBL" id="PJR04358.1"/>
    </source>
</evidence>
<reference evidence="9 10" key="1">
    <citation type="submission" date="2017-06" db="EMBL/GenBank/DDBJ databases">
        <title>Description of Avrilella dinanensis gen. nov. sp. nov.</title>
        <authorList>
            <person name="Leyer C."/>
            <person name="Sassi M."/>
            <person name="Minet J."/>
            <person name="Kayal S."/>
            <person name="Cattoir V."/>
        </authorList>
    </citation>
    <scope>NUCLEOTIDE SEQUENCE [LARGE SCALE GENOMIC DNA]</scope>
    <source>
        <strain evidence="9 10">UR159</strain>
    </source>
</reference>
<gene>
    <name evidence="9" type="ORF">CDL10_07270</name>
</gene>
<feature type="transmembrane region" description="Helical" evidence="7">
    <location>
        <begin position="72"/>
        <end position="93"/>
    </location>
</feature>
<evidence type="ECO:0000256" key="4">
    <source>
        <dbReference type="ARBA" id="ARBA00022692"/>
    </source>
</evidence>
<organism evidence="9 10">
    <name type="scientific">Avrilella dinanensis</name>
    <dbReference type="NCBI Taxonomy" id="2008672"/>
    <lineage>
        <taxon>Bacteria</taxon>
        <taxon>Pseudomonadati</taxon>
        <taxon>Bacteroidota</taxon>
        <taxon>Flavobacteriia</taxon>
        <taxon>Flavobacteriales</taxon>
        <taxon>Flavobacteriaceae</taxon>
        <taxon>Avrilella</taxon>
    </lineage>
</organism>
<feature type="transmembrane region" description="Helical" evidence="7">
    <location>
        <begin position="262"/>
        <end position="284"/>
    </location>
</feature>
<dbReference type="NCBIfam" id="TIGR03025">
    <property type="entry name" value="EPS_sugtrans"/>
    <property type="match status" value="1"/>
</dbReference>
<evidence type="ECO:0000256" key="1">
    <source>
        <dbReference type="ARBA" id="ARBA00004141"/>
    </source>
</evidence>
<evidence type="ECO:0000256" key="7">
    <source>
        <dbReference type="SAM" id="Phobius"/>
    </source>
</evidence>
<dbReference type="OrthoDB" id="9808602at2"/>
<dbReference type="RefSeq" id="WP_100677918.1">
    <property type="nucleotide sequence ID" value="NZ_NIPO01000001.1"/>
</dbReference>
<sequence>MVKKSVGRYSKYLRPITIGLDILLLLFWVNYFLSDHTSNILLLILPTALAWIIISVYSRYYEVYRYTKLIQIARKIFVQFLLLGLFIFAYLGIFSDDIPQKQTLWFLFCSMVSIGLVKYGIFLSLKVFRKRFKGNRRNVIIIGKDRLSNELAALFNNQKEYGYNLIDQIEYPDDYENLQQYIKELKPDEIYLSLKDTSSGQIHEAILFCDNNFINLKYIPSKKEILSNPAKVEYYGYIPVIPEHRTPLELYPNKFIKRSFDILFSLIIIIFVMSWLFPIVAIIIKLESKGPVFFKQKRNGLYFEEFECYKFRSMVVNEDADVLQAQKNDTRITRFGKFLRKTSIDEMPQFFNVLLGDMSVCGPRPHMLTFTNQYAGDIDRYKVRHFVKPGITGMAQTHGYRGEIECKRDIINRIKYDLFYIENWSLLLDLKIIFLTIKNALLGDKKAY</sequence>
<evidence type="ECO:0000256" key="2">
    <source>
        <dbReference type="ARBA" id="ARBA00006464"/>
    </source>
</evidence>
<keyword evidence="5 7" id="KW-1133">Transmembrane helix</keyword>
<dbReference type="GO" id="GO:0016780">
    <property type="term" value="F:phosphotransferase activity, for other substituted phosphate groups"/>
    <property type="evidence" value="ECO:0007669"/>
    <property type="project" value="TreeGrafter"/>
</dbReference>
<evidence type="ECO:0000256" key="6">
    <source>
        <dbReference type="ARBA" id="ARBA00023136"/>
    </source>
</evidence>
<dbReference type="PANTHER" id="PTHR30576:SF0">
    <property type="entry name" value="UNDECAPRENYL-PHOSPHATE N-ACETYLGALACTOSAMINYL 1-PHOSPHATE TRANSFERASE-RELATED"/>
    <property type="match status" value="1"/>
</dbReference>
<feature type="transmembrane region" description="Helical" evidence="7">
    <location>
        <begin position="105"/>
        <end position="128"/>
    </location>
</feature>
<keyword evidence="4 7" id="KW-0812">Transmembrane</keyword>
<feature type="domain" description="Bacterial sugar transferase" evidence="8">
    <location>
        <begin position="257"/>
        <end position="440"/>
    </location>
</feature>
<comment type="subcellular location">
    <subcellularLocation>
        <location evidence="1">Membrane</location>
        <topology evidence="1">Multi-pass membrane protein</topology>
    </subcellularLocation>
</comment>
<keyword evidence="3" id="KW-0808">Transferase</keyword>
<evidence type="ECO:0000256" key="5">
    <source>
        <dbReference type="ARBA" id="ARBA00022989"/>
    </source>
</evidence>
<protein>
    <recommendedName>
        <fullName evidence="8">Bacterial sugar transferase domain-containing protein</fullName>
    </recommendedName>
</protein>
<name>A0A2M9R650_9FLAO</name>
<dbReference type="PANTHER" id="PTHR30576">
    <property type="entry name" value="COLANIC BIOSYNTHESIS UDP-GLUCOSE LIPID CARRIER TRANSFERASE"/>
    <property type="match status" value="1"/>
</dbReference>
<feature type="transmembrane region" description="Helical" evidence="7">
    <location>
        <begin position="12"/>
        <end position="33"/>
    </location>
</feature>
<feature type="transmembrane region" description="Helical" evidence="7">
    <location>
        <begin position="39"/>
        <end position="60"/>
    </location>
</feature>
<evidence type="ECO:0000313" key="10">
    <source>
        <dbReference type="Proteomes" id="UP000231960"/>
    </source>
</evidence>
<accession>A0A2M9R650</accession>
<evidence type="ECO:0000256" key="3">
    <source>
        <dbReference type="ARBA" id="ARBA00022679"/>
    </source>
</evidence>
<dbReference type="AlphaFoldDB" id="A0A2M9R650"/>
<comment type="similarity">
    <text evidence="2">Belongs to the bacterial sugar transferase family.</text>
</comment>
<proteinExistence type="inferred from homology"/>
<dbReference type="EMBL" id="NIPO01000001">
    <property type="protein sequence ID" value="PJR04358.1"/>
    <property type="molecule type" value="Genomic_DNA"/>
</dbReference>
<dbReference type="Proteomes" id="UP000231960">
    <property type="component" value="Unassembled WGS sequence"/>
</dbReference>
<comment type="caution">
    <text evidence="9">The sequence shown here is derived from an EMBL/GenBank/DDBJ whole genome shotgun (WGS) entry which is preliminary data.</text>
</comment>
<dbReference type="Pfam" id="PF13727">
    <property type="entry name" value="CoA_binding_3"/>
    <property type="match status" value="1"/>
</dbReference>
<dbReference type="InterPro" id="IPR003362">
    <property type="entry name" value="Bact_transf"/>
</dbReference>